<evidence type="ECO:0000313" key="2">
    <source>
        <dbReference type="Proteomes" id="UP000199581"/>
    </source>
</evidence>
<evidence type="ECO:0000313" key="1">
    <source>
        <dbReference type="EMBL" id="SFL46696.1"/>
    </source>
</evidence>
<protein>
    <recommendedName>
        <fullName evidence="3">Transglutaminase-like superfamily protein</fullName>
    </recommendedName>
</protein>
<dbReference type="RefSeq" id="WP_092190097.1">
    <property type="nucleotide sequence ID" value="NZ_FOTO01000002.1"/>
</dbReference>
<dbReference type="OrthoDB" id="5438043at2"/>
<gene>
    <name evidence="1" type="ORF">SAMN05421830_102298</name>
</gene>
<dbReference type="AlphaFoldDB" id="A0A8G2C193"/>
<evidence type="ECO:0008006" key="3">
    <source>
        <dbReference type="Google" id="ProtNLM"/>
    </source>
</evidence>
<dbReference type="EMBL" id="FOTO01000002">
    <property type="protein sequence ID" value="SFL46696.1"/>
    <property type="molecule type" value="Genomic_DNA"/>
</dbReference>
<dbReference type="Proteomes" id="UP000199581">
    <property type="component" value="Unassembled WGS sequence"/>
</dbReference>
<name>A0A8G2C193_DESNO</name>
<reference evidence="1 2" key="1">
    <citation type="submission" date="2016-10" db="EMBL/GenBank/DDBJ databases">
        <authorList>
            <person name="Varghese N."/>
            <person name="Submissions S."/>
        </authorList>
    </citation>
    <scope>NUCLEOTIDE SEQUENCE [LARGE SCALE GENOMIC DNA]</scope>
    <source>
        <strain evidence="1 2">DSM 1741</strain>
    </source>
</reference>
<comment type="caution">
    <text evidence="1">The sequence shown here is derived from an EMBL/GenBank/DDBJ whole genome shotgun (WGS) entry which is preliminary data.</text>
</comment>
<organism evidence="1 2">
    <name type="scientific">Desulfomicrobium norvegicum (strain DSM 1741 / NCIMB 8310)</name>
    <name type="common">Desulfovibrio baculatus (strain Norway 4)</name>
    <name type="synonym">Desulfovibrio desulfuricans (strain Norway 4)</name>
    <dbReference type="NCBI Taxonomy" id="52561"/>
    <lineage>
        <taxon>Bacteria</taxon>
        <taxon>Pseudomonadati</taxon>
        <taxon>Thermodesulfobacteriota</taxon>
        <taxon>Desulfovibrionia</taxon>
        <taxon>Desulfovibrionales</taxon>
        <taxon>Desulfomicrobiaceae</taxon>
        <taxon>Desulfomicrobium</taxon>
    </lineage>
</organism>
<proteinExistence type="predicted"/>
<keyword evidence="2" id="KW-1185">Reference proteome</keyword>
<accession>A0A8G2C193</accession>
<sequence length="274" mass="31152">MKRILGCTLAVCGWLIFAVAVIGHFSSLGDYPSVAARGWEKFDRSLVSECRSWTALQREARRRVVSMNAQGDAEEVMLTLFGLVTERFTHHAARHTFLSNWLLVTFGAVHPGFAHIRSPEIMVQRGHALLCDQSSYLLLRLALENGIWARHVGLDGHVVMEAWYDDDWHMYDPDLEIMPRNLGGDVLSVEELARTPDLLQKYYGNFASMVDIVGSRKNNTYMSYPAAAWFEWKSNVLYWFEKLAECLKFALPLLVGCVGVWLLFHSAPISRRGE</sequence>